<evidence type="ECO:0000313" key="1">
    <source>
        <dbReference type="EMBL" id="KAF0705083.1"/>
    </source>
</evidence>
<keyword evidence="2" id="KW-1185">Reference proteome</keyword>
<comment type="caution">
    <text evidence="1">The sequence shown here is derived from an EMBL/GenBank/DDBJ whole genome shotgun (WGS) entry which is preliminary data.</text>
</comment>
<dbReference type="Proteomes" id="UP000478052">
    <property type="component" value="Unassembled WGS sequence"/>
</dbReference>
<gene>
    <name evidence="1" type="ORF">FWK35_00036123</name>
</gene>
<accession>A0A6G0VQ54</accession>
<proteinExistence type="predicted"/>
<dbReference type="EMBL" id="VUJU01013365">
    <property type="protein sequence ID" value="KAF0705083.1"/>
    <property type="molecule type" value="Genomic_DNA"/>
</dbReference>
<evidence type="ECO:0000313" key="2">
    <source>
        <dbReference type="Proteomes" id="UP000478052"/>
    </source>
</evidence>
<protein>
    <submittedName>
        <fullName evidence="1">Nucleic-acid-binding protein</fullName>
    </submittedName>
</protein>
<dbReference type="AlphaFoldDB" id="A0A6G0VQ54"/>
<sequence length="115" mass="12535">MSSGKLQRLGCRLSTRISSKPIKSSTKINFVSTNTRVNTTTVRDSHPINDTHSNQIDPHTSTYANGTAGRTANNIIPPTAPDINSTITSFLEDFKSLINPLISLLTKVIEKLLAK</sequence>
<reference evidence="1 2" key="1">
    <citation type="submission" date="2019-08" db="EMBL/GenBank/DDBJ databases">
        <title>Whole genome of Aphis craccivora.</title>
        <authorList>
            <person name="Voronova N.V."/>
            <person name="Shulinski R.S."/>
            <person name="Bandarenka Y.V."/>
            <person name="Zhorov D.G."/>
            <person name="Warner D."/>
        </authorList>
    </citation>
    <scope>NUCLEOTIDE SEQUENCE [LARGE SCALE GENOMIC DNA]</scope>
    <source>
        <strain evidence="1">180601</strain>
        <tissue evidence="1">Whole Body</tissue>
    </source>
</reference>
<name>A0A6G0VQ54_APHCR</name>
<organism evidence="1 2">
    <name type="scientific">Aphis craccivora</name>
    <name type="common">Cowpea aphid</name>
    <dbReference type="NCBI Taxonomy" id="307492"/>
    <lineage>
        <taxon>Eukaryota</taxon>
        <taxon>Metazoa</taxon>
        <taxon>Ecdysozoa</taxon>
        <taxon>Arthropoda</taxon>
        <taxon>Hexapoda</taxon>
        <taxon>Insecta</taxon>
        <taxon>Pterygota</taxon>
        <taxon>Neoptera</taxon>
        <taxon>Paraneoptera</taxon>
        <taxon>Hemiptera</taxon>
        <taxon>Sternorrhyncha</taxon>
        <taxon>Aphidomorpha</taxon>
        <taxon>Aphidoidea</taxon>
        <taxon>Aphididae</taxon>
        <taxon>Aphidini</taxon>
        <taxon>Aphis</taxon>
        <taxon>Aphis</taxon>
    </lineage>
</organism>